<evidence type="ECO:0000256" key="1">
    <source>
        <dbReference type="ARBA" id="ARBA00022737"/>
    </source>
</evidence>
<dbReference type="InterPro" id="IPR011990">
    <property type="entry name" value="TPR-like_helical_dom_sf"/>
</dbReference>
<organism evidence="4 5">
    <name type="scientific">Perilla frutescens var. hirtella</name>
    <name type="common">Perilla citriodora</name>
    <name type="synonym">Perilla setoyensis</name>
    <dbReference type="NCBI Taxonomy" id="608512"/>
    <lineage>
        <taxon>Eukaryota</taxon>
        <taxon>Viridiplantae</taxon>
        <taxon>Streptophyta</taxon>
        <taxon>Embryophyta</taxon>
        <taxon>Tracheophyta</taxon>
        <taxon>Spermatophyta</taxon>
        <taxon>Magnoliopsida</taxon>
        <taxon>eudicotyledons</taxon>
        <taxon>Gunneridae</taxon>
        <taxon>Pentapetalae</taxon>
        <taxon>asterids</taxon>
        <taxon>lamiids</taxon>
        <taxon>Lamiales</taxon>
        <taxon>Lamiaceae</taxon>
        <taxon>Nepetoideae</taxon>
        <taxon>Elsholtzieae</taxon>
        <taxon>Perilla</taxon>
    </lineage>
</organism>
<dbReference type="InterPro" id="IPR046960">
    <property type="entry name" value="PPR_At4g14850-like_plant"/>
</dbReference>
<comment type="caution">
    <text evidence="4">The sequence shown here is derived from an EMBL/GenBank/DDBJ whole genome shotgun (WGS) entry which is preliminary data.</text>
</comment>
<dbReference type="PROSITE" id="PS51375">
    <property type="entry name" value="PPR"/>
    <property type="match status" value="6"/>
</dbReference>
<feature type="repeat" description="PPR" evidence="3">
    <location>
        <begin position="245"/>
        <end position="279"/>
    </location>
</feature>
<dbReference type="Gene3D" id="1.25.40.10">
    <property type="entry name" value="Tetratricopeptide repeat domain"/>
    <property type="match status" value="5"/>
</dbReference>
<protein>
    <submittedName>
        <fullName evidence="4">Pentatricopeptide repeat superfamily protein</fullName>
    </submittedName>
</protein>
<gene>
    <name evidence="4" type="ORF">C2S53_002395</name>
</gene>
<feature type="repeat" description="PPR" evidence="3">
    <location>
        <begin position="307"/>
        <end position="341"/>
    </location>
</feature>
<dbReference type="GO" id="GO:0016556">
    <property type="term" value="P:mRNA modification"/>
    <property type="evidence" value="ECO:0007669"/>
    <property type="project" value="UniProtKB-ARBA"/>
</dbReference>
<dbReference type="Pfam" id="PF13041">
    <property type="entry name" value="PPR_2"/>
    <property type="match status" value="2"/>
</dbReference>
<reference evidence="4 5" key="1">
    <citation type="journal article" date="2021" name="Nat. Commun.">
        <title>Incipient diploidization of the medicinal plant Perilla within 10,000 years.</title>
        <authorList>
            <person name="Zhang Y."/>
            <person name="Shen Q."/>
            <person name="Leng L."/>
            <person name="Zhang D."/>
            <person name="Chen S."/>
            <person name="Shi Y."/>
            <person name="Ning Z."/>
            <person name="Chen S."/>
        </authorList>
    </citation>
    <scope>NUCLEOTIDE SEQUENCE [LARGE SCALE GENOMIC DNA]</scope>
    <source>
        <strain evidence="5">cv. PC099</strain>
    </source>
</reference>
<dbReference type="PANTHER" id="PTHR47926">
    <property type="entry name" value="PENTATRICOPEPTIDE REPEAT-CONTAINING PROTEIN"/>
    <property type="match status" value="1"/>
</dbReference>
<dbReference type="GO" id="GO:0003723">
    <property type="term" value="F:RNA binding"/>
    <property type="evidence" value="ECO:0007669"/>
    <property type="project" value="InterPro"/>
</dbReference>
<dbReference type="EMBL" id="SDAM02000058">
    <property type="protein sequence ID" value="KAH6833296.1"/>
    <property type="molecule type" value="Genomic_DNA"/>
</dbReference>
<feature type="repeat" description="PPR" evidence="3">
    <location>
        <begin position="410"/>
        <end position="444"/>
    </location>
</feature>
<accession>A0AAD4JGD4</accession>
<evidence type="ECO:0000256" key="2">
    <source>
        <dbReference type="ARBA" id="ARBA00061659"/>
    </source>
</evidence>
<keyword evidence="1" id="KW-0677">Repeat</keyword>
<dbReference type="GO" id="GO:0005737">
    <property type="term" value="C:cytoplasm"/>
    <property type="evidence" value="ECO:0007669"/>
    <property type="project" value="UniProtKB-ARBA"/>
</dbReference>
<evidence type="ECO:0000313" key="5">
    <source>
        <dbReference type="Proteomes" id="UP001190926"/>
    </source>
</evidence>
<feature type="repeat" description="PPR" evidence="3">
    <location>
        <begin position="180"/>
        <end position="210"/>
    </location>
</feature>
<keyword evidence="5" id="KW-1185">Reference proteome</keyword>
<dbReference type="InterPro" id="IPR046848">
    <property type="entry name" value="E_motif"/>
</dbReference>
<dbReference type="Pfam" id="PF01535">
    <property type="entry name" value="PPR"/>
    <property type="match status" value="7"/>
</dbReference>
<comment type="similarity">
    <text evidence="2">Belongs to the PPR family. PCMP-E subfamily.</text>
</comment>
<dbReference type="NCBIfam" id="TIGR00756">
    <property type="entry name" value="PPR"/>
    <property type="match status" value="6"/>
</dbReference>
<evidence type="ECO:0000256" key="3">
    <source>
        <dbReference type="PROSITE-ProRule" id="PRU00708"/>
    </source>
</evidence>
<dbReference type="PANTHER" id="PTHR47926:SF456">
    <property type="entry name" value="PENTATRICOPEPTIDE REPEAT-CONTAINING PROTEIN ELI1, CHLOROPLASTIC"/>
    <property type="match status" value="1"/>
</dbReference>
<feature type="repeat" description="PPR" evidence="3">
    <location>
        <begin position="213"/>
        <end position="244"/>
    </location>
</feature>
<dbReference type="Proteomes" id="UP001190926">
    <property type="component" value="Unassembled WGS sequence"/>
</dbReference>
<proteinExistence type="inferred from homology"/>
<sequence>MLLSATAVQPWNSPLPALEFASKCKTQMEINQIRANLITTGHIHNPSFTSKIILNLAFSRHKPNVDFARNLFFDYNYKDPFLWNAIMKSFSHGNEPENAFQLFVLMLVREVLLDEYSFSLVLKSCSRLSLLSRGMQIHGLMLKLGFGSDLFLQNCLICMYVKCGIVQSGRLVFDRMPRKDSFSYNLMIDGYVKCGMVSLARELFDIMPSEMKNLVSWNTMISGYLKLENGFECAKDLFDKMPERDLVSWNLLIDCCAKNGKMEIARDLFDRMSKRDVVSWASMVDGYAKLGDVGAARIYFDAMPRRDVVSCNAMMAGYVSNGCYQEALKVFHYMLRNSFDLAPDSVTLLTALSATTQLGCIEEGIAIRRYMEENGFIASGKLGVALVDMYAKCGSIEQAIDVFEGIKEKTIDHWNAMIGGLAIHGLGDLAFDLFMEIEKLSLEPDAITFVAVLHACGHSGMMKEGIICFEIMRRVHKIAPKLQHYGCMVDILSRAGQIEVAAEFVKEMPVQPNDVVLRTLLSACSTYENLDIGEPVAKHLIGLDTDDSSSYVLLSNMYAQFGLWDYVRKVRTLMKQRELNKVPGCSWIELEGTIHEFFVGSTLDHEAGDTYSAFSADLNLDGSSSAISMDGVGLR</sequence>
<name>A0AAD4JGD4_PERFH</name>
<dbReference type="InterPro" id="IPR002885">
    <property type="entry name" value="PPR_rpt"/>
</dbReference>
<dbReference type="FunFam" id="1.25.40.10:FF:000277">
    <property type="entry name" value="Pentatricopeptide repeat-containing protein, mitochondrial"/>
    <property type="match status" value="1"/>
</dbReference>
<feature type="repeat" description="PPR" evidence="3">
    <location>
        <begin position="79"/>
        <end position="113"/>
    </location>
</feature>
<dbReference type="AlphaFoldDB" id="A0AAD4JGD4"/>
<evidence type="ECO:0000313" key="4">
    <source>
        <dbReference type="EMBL" id="KAH6833296.1"/>
    </source>
</evidence>
<dbReference type="Pfam" id="PF20431">
    <property type="entry name" value="E_motif"/>
    <property type="match status" value="1"/>
</dbReference>